<evidence type="ECO:0000256" key="1">
    <source>
        <dbReference type="SAM" id="Phobius"/>
    </source>
</evidence>
<organism evidence="3 4">
    <name type="scientific">Orchesella cincta</name>
    <name type="common">Springtail</name>
    <name type="synonym">Podura cincta</name>
    <dbReference type="NCBI Taxonomy" id="48709"/>
    <lineage>
        <taxon>Eukaryota</taxon>
        <taxon>Metazoa</taxon>
        <taxon>Ecdysozoa</taxon>
        <taxon>Arthropoda</taxon>
        <taxon>Hexapoda</taxon>
        <taxon>Collembola</taxon>
        <taxon>Entomobryomorpha</taxon>
        <taxon>Entomobryoidea</taxon>
        <taxon>Orchesellidae</taxon>
        <taxon>Orchesellinae</taxon>
        <taxon>Orchesella</taxon>
    </lineage>
</organism>
<feature type="signal peptide" evidence="2">
    <location>
        <begin position="1"/>
        <end position="17"/>
    </location>
</feature>
<dbReference type="AlphaFoldDB" id="A0A1D2N4A1"/>
<proteinExistence type="predicted"/>
<reference evidence="3 4" key="1">
    <citation type="journal article" date="2016" name="Genome Biol. Evol.">
        <title>Gene Family Evolution Reflects Adaptation to Soil Environmental Stressors in the Genome of the Collembolan Orchesella cincta.</title>
        <authorList>
            <person name="Faddeeva-Vakhrusheva A."/>
            <person name="Derks M.F."/>
            <person name="Anvar S.Y."/>
            <person name="Agamennone V."/>
            <person name="Suring W."/>
            <person name="Smit S."/>
            <person name="van Straalen N.M."/>
            <person name="Roelofs D."/>
        </authorList>
    </citation>
    <scope>NUCLEOTIDE SEQUENCE [LARGE SCALE GENOMIC DNA]</scope>
    <source>
        <tissue evidence="3">Mixed pool</tissue>
    </source>
</reference>
<feature type="chain" id="PRO_5008905016" evidence="2">
    <location>
        <begin position="18"/>
        <end position="153"/>
    </location>
</feature>
<keyword evidence="1" id="KW-0812">Transmembrane</keyword>
<keyword evidence="1" id="KW-1133">Transmembrane helix</keyword>
<evidence type="ECO:0000313" key="3">
    <source>
        <dbReference type="EMBL" id="ODN00108.1"/>
    </source>
</evidence>
<gene>
    <name evidence="3" type="ORF">Ocin01_06564</name>
</gene>
<dbReference type="EMBL" id="LJIJ01000233">
    <property type="protein sequence ID" value="ODN00108.1"/>
    <property type="molecule type" value="Genomic_DNA"/>
</dbReference>
<name>A0A1D2N4A1_ORCCI</name>
<dbReference type="Proteomes" id="UP000094527">
    <property type="component" value="Unassembled WGS sequence"/>
</dbReference>
<sequence length="153" mass="17225">MLLSYIVLVILIGVVSSHHHDEMEISEPWHFHQHGIFRAFFGGFFSTLLLILGVLVFYYYCVRGSSWGRVFPIFPRKPIIPITVPFARATNYMDSDHPETIVLTATSPPTVFYSNSPTFDHTASPPVITKTWNNAGSNTQSGHGHLYPGYNVL</sequence>
<evidence type="ECO:0000313" key="4">
    <source>
        <dbReference type="Proteomes" id="UP000094527"/>
    </source>
</evidence>
<comment type="caution">
    <text evidence="3">The sequence shown here is derived from an EMBL/GenBank/DDBJ whole genome shotgun (WGS) entry which is preliminary data.</text>
</comment>
<evidence type="ECO:0000256" key="2">
    <source>
        <dbReference type="SAM" id="SignalP"/>
    </source>
</evidence>
<feature type="transmembrane region" description="Helical" evidence="1">
    <location>
        <begin position="41"/>
        <end position="61"/>
    </location>
</feature>
<keyword evidence="2" id="KW-0732">Signal</keyword>
<protein>
    <submittedName>
        <fullName evidence="3">Uncharacterized protein</fullName>
    </submittedName>
</protein>
<keyword evidence="4" id="KW-1185">Reference proteome</keyword>
<keyword evidence="1" id="KW-0472">Membrane</keyword>
<accession>A0A1D2N4A1</accession>